<dbReference type="EMBL" id="FQ312005">
    <property type="protein sequence ID" value="CBW26483.1"/>
    <property type="molecule type" value="Genomic_DNA"/>
</dbReference>
<proteinExistence type="predicted"/>
<gene>
    <name evidence="1" type="ordered locus">BMS_1640</name>
</gene>
<organism evidence="1 2">
    <name type="scientific">Halobacteriovorax marinus (strain ATCC BAA-682 / DSM 15412 / SJ)</name>
    <name type="common">Bacteriovorax marinus</name>
    <dbReference type="NCBI Taxonomy" id="862908"/>
    <lineage>
        <taxon>Bacteria</taxon>
        <taxon>Pseudomonadati</taxon>
        <taxon>Bdellovibrionota</taxon>
        <taxon>Bacteriovoracia</taxon>
        <taxon>Bacteriovoracales</taxon>
        <taxon>Halobacteriovoraceae</taxon>
        <taxon>Halobacteriovorax</taxon>
    </lineage>
</organism>
<dbReference type="KEGG" id="bmx:BMS_1640"/>
<accession>E1X192</accession>
<dbReference type="HOGENOM" id="CLU_535026_0_0_7"/>
<name>E1X192_HALMS</name>
<dbReference type="PATRIC" id="fig|862908.3.peg.1561"/>
<dbReference type="STRING" id="862908.BMS_1640"/>
<dbReference type="Proteomes" id="UP000008963">
    <property type="component" value="Chromosome"/>
</dbReference>
<sequence>MCCAPHCGVYNLHCLSIFMTLFKSLNLCEQLKTIKDFLPFSRSISSGKVRLMKKLSFMFFLFTSTNLLASDITFRVDDKKYELKARGASGQGLFKDGKFIKFFPVNSRQNLESMLEDLDELGIPKEHKTTLSKNFNDSLKPASDEELIATSIALSKVASEALSEPEVECNEENGQVTNIIPKPKHEETIYCECEMPEGVSASIGSQKVPSFEGEYWDDYSLLGEIKSSSLTINTTNDNHLHGVYGALGGGGDGNDRGRTFGLNIDYKLVGDEGEFRTSFESVIFTELNEAEENRFYINDEGEFLQNLIERNRLDLSLRKKYDVDKYYIAGIELEQITDDGNISGPIQQAWHKLSATRNIQYDNQDFRGNEVNLTLYGGLGREWVSDLGNWKCTSRLEGTLGHNILDTSDAYAKVRGEVELNSNELFGGTKENPFVLVSLWASGSLETKSAPEKQAGIKMSFPVEVGKWEVKPHVGFSIKDEKEDRYFTQKQSTKLEPESHIGITFSRKF</sequence>
<protein>
    <submittedName>
        <fullName evidence="1">Uncharacterized protein</fullName>
    </submittedName>
</protein>
<reference evidence="2" key="1">
    <citation type="journal article" date="2013" name="ISME J.">
        <title>A small predatory core genome in the divergent marine Bacteriovorax marinus SJ and the terrestrial Bdellovibrio bacteriovorus.</title>
        <authorList>
            <person name="Crossman L.C."/>
            <person name="Chen H."/>
            <person name="Cerdeno-Tarraga A.M."/>
            <person name="Brooks K."/>
            <person name="Quail M.A."/>
            <person name="Pineiro S.A."/>
            <person name="Hobley L."/>
            <person name="Sockett R.E."/>
            <person name="Bentley S.D."/>
            <person name="Parkhill J."/>
            <person name="Williams H.N."/>
            <person name="Stine O.C."/>
        </authorList>
    </citation>
    <scope>NUCLEOTIDE SEQUENCE [LARGE SCALE GENOMIC DNA]</scope>
    <source>
        <strain evidence="2">ATCC BAA-682 / DSM 15412 / SJ</strain>
    </source>
</reference>
<dbReference type="AlphaFoldDB" id="E1X192"/>
<keyword evidence="2" id="KW-1185">Reference proteome</keyword>
<evidence type="ECO:0000313" key="2">
    <source>
        <dbReference type="Proteomes" id="UP000008963"/>
    </source>
</evidence>
<evidence type="ECO:0000313" key="1">
    <source>
        <dbReference type="EMBL" id="CBW26483.1"/>
    </source>
</evidence>